<dbReference type="AlphaFoldDB" id="A0A803V6P5"/>
<dbReference type="InterPro" id="IPR003892">
    <property type="entry name" value="CUE"/>
</dbReference>
<dbReference type="GO" id="GO:0042802">
    <property type="term" value="F:identical protein binding"/>
    <property type="evidence" value="ECO:0007669"/>
    <property type="project" value="UniProtKB-ARBA"/>
</dbReference>
<evidence type="ECO:0000256" key="10">
    <source>
        <dbReference type="ARBA" id="ARBA00022989"/>
    </source>
</evidence>
<evidence type="ECO:0000256" key="3">
    <source>
        <dbReference type="ARBA" id="ARBA00004406"/>
    </source>
</evidence>
<keyword evidence="9" id="KW-0256">Endoplasmic reticulum</keyword>
<dbReference type="CDD" id="cd14420">
    <property type="entry name" value="CUE_AUP1"/>
    <property type="match status" value="1"/>
</dbReference>
<keyword evidence="10 17" id="KW-1133">Transmembrane helix</keyword>
<keyword evidence="8" id="KW-0053">Apoptosis</keyword>
<dbReference type="GO" id="GO:0005811">
    <property type="term" value="C:lipid droplet"/>
    <property type="evidence" value="ECO:0007669"/>
    <property type="project" value="UniProtKB-SubCell"/>
</dbReference>
<keyword evidence="11" id="KW-0496">Mitochondrion</keyword>
<evidence type="ECO:0000256" key="2">
    <source>
        <dbReference type="ARBA" id="ARBA00004325"/>
    </source>
</evidence>
<dbReference type="Ensembl" id="ENSFALT00000025431.1">
    <property type="protein sequence ID" value="ENSFALP00000018401.1"/>
    <property type="gene ID" value="ENSFALG00000011055.2"/>
</dbReference>
<protein>
    <recommendedName>
        <fullName evidence="14">Lipid droplet-regulating VLDL assembly factor AUP1</fullName>
    </recommendedName>
    <alternativeName>
        <fullName evidence="15">Ancient ubiquitous protein 1</fullName>
    </alternativeName>
</protein>
<dbReference type="Pfam" id="PF06553">
    <property type="entry name" value="BNIP3"/>
    <property type="match status" value="1"/>
</dbReference>
<dbReference type="GO" id="GO:0036503">
    <property type="term" value="P:ERAD pathway"/>
    <property type="evidence" value="ECO:0007669"/>
    <property type="project" value="InterPro"/>
</dbReference>
<organism evidence="19 20">
    <name type="scientific">Ficedula albicollis</name>
    <name type="common">Collared flycatcher</name>
    <name type="synonym">Muscicapa albicollis</name>
    <dbReference type="NCBI Taxonomy" id="59894"/>
    <lineage>
        <taxon>Eukaryota</taxon>
        <taxon>Metazoa</taxon>
        <taxon>Chordata</taxon>
        <taxon>Craniata</taxon>
        <taxon>Vertebrata</taxon>
        <taxon>Euteleostomi</taxon>
        <taxon>Archelosauria</taxon>
        <taxon>Archosauria</taxon>
        <taxon>Dinosauria</taxon>
        <taxon>Saurischia</taxon>
        <taxon>Theropoda</taxon>
        <taxon>Coelurosauria</taxon>
        <taxon>Aves</taxon>
        <taxon>Neognathae</taxon>
        <taxon>Neoaves</taxon>
        <taxon>Telluraves</taxon>
        <taxon>Australaves</taxon>
        <taxon>Passeriformes</taxon>
        <taxon>Muscicapidae</taxon>
        <taxon>Ficedula</taxon>
    </lineage>
</organism>
<comment type="similarity">
    <text evidence="5">Belongs to the NIP3 family.</text>
</comment>
<dbReference type="PROSITE" id="PS51140">
    <property type="entry name" value="CUE"/>
    <property type="match status" value="1"/>
</dbReference>
<dbReference type="GeneTree" id="ENSGT00390000016110"/>
<evidence type="ECO:0000256" key="6">
    <source>
        <dbReference type="ARBA" id="ARBA00022677"/>
    </source>
</evidence>
<dbReference type="GO" id="GO:0031966">
    <property type="term" value="C:mitochondrial membrane"/>
    <property type="evidence" value="ECO:0007669"/>
    <property type="project" value="UniProtKB-SubCell"/>
</dbReference>
<dbReference type="Gene3D" id="6.10.250.1020">
    <property type="match status" value="1"/>
</dbReference>
<reference evidence="19" key="2">
    <citation type="submission" date="2025-08" db="UniProtKB">
        <authorList>
            <consortium name="Ensembl"/>
        </authorList>
    </citation>
    <scope>IDENTIFICATION</scope>
</reference>
<evidence type="ECO:0000313" key="19">
    <source>
        <dbReference type="Ensembl" id="ENSFALP00000018401.1"/>
    </source>
</evidence>
<dbReference type="Gene3D" id="1.10.8.10">
    <property type="entry name" value="DNA helicase RuvA subunit, C-terminal domain"/>
    <property type="match status" value="1"/>
</dbReference>
<evidence type="ECO:0000256" key="1">
    <source>
        <dbReference type="ARBA" id="ARBA00004167"/>
    </source>
</evidence>
<feature type="region of interest" description="Disordered" evidence="16">
    <location>
        <begin position="415"/>
        <end position="461"/>
    </location>
</feature>
<feature type="region of interest" description="Disordered" evidence="16">
    <location>
        <begin position="487"/>
        <end position="522"/>
    </location>
</feature>
<sequence>MVRTLIKEHKGKCQVLLAGRVTRQPGRQLHQTAPEDMEAAATCGSRVSVPPEALVGALRRCRGHTAQRGGKSFPGSSRCRFPTDGFLLLALLLYAPVGLCLLVLRVFIGVHVFLVSCALPDSVVRRFIVRVMCSVLGLLVRQSDPRLRGAGSRVFIANHVTPFDHNVVSLLTSCNTPALSGAPGFICWSRGFMELGVSGSRAELVDSLKEYSAHQGNPPLLLFPEEAATNGRAGLLRFSSWPFSILDEVQPVALQVRRPLVAVSVADSSWITELLWTFFVPFTVYQVRWMPSVPRRADERVEDFALRVQELLAMELGVVSTRITAADRTEHMKRLRHTARLPFAPALSQRPAARPRVPPSLPGGAPQDMGVTAMAQQVKEVLPHVPLEVIRTDLVQTNCVDTTIANLLEGRVPFFPESKEAGDPPAPSTSQAAAASGIQGSVPAPSSKPATKQFAKSPVERHMSLQERKRALYDYARRALLVLGSPAWDDDGASHGSDQPGESEVLPAHSQPPPGCPHPRQWDVPEEAKWRQRRLTAPLGWACTRCPRYLSPKEFAFVCSPQPVLWSLQEGAVGRKKRLFSSELLLLFIPSLLLSHLLTLGLGIYIGKRLAASSANPL</sequence>
<dbReference type="PANTHER" id="PTHR15486">
    <property type="entry name" value="ANCIENT UBIQUITOUS PROTEIN"/>
    <property type="match status" value="1"/>
</dbReference>
<dbReference type="GO" id="GO:0006915">
    <property type="term" value="P:apoptotic process"/>
    <property type="evidence" value="ECO:0007669"/>
    <property type="project" value="UniProtKB-KW"/>
</dbReference>
<dbReference type="Pfam" id="PF02845">
    <property type="entry name" value="CUE"/>
    <property type="match status" value="1"/>
</dbReference>
<name>A0A803V6P5_FICAL</name>
<keyword evidence="12 17" id="KW-0472">Membrane</keyword>
<dbReference type="GO" id="GO:0043065">
    <property type="term" value="P:positive regulation of apoptotic process"/>
    <property type="evidence" value="ECO:0007669"/>
    <property type="project" value="InterPro"/>
</dbReference>
<dbReference type="Proteomes" id="UP000016665">
    <property type="component" value="Chromosome 4"/>
</dbReference>
<evidence type="ECO:0000256" key="11">
    <source>
        <dbReference type="ARBA" id="ARBA00023128"/>
    </source>
</evidence>
<proteinExistence type="inferred from homology"/>
<accession>A0A803V6P5</accession>
<evidence type="ECO:0000259" key="18">
    <source>
        <dbReference type="PROSITE" id="PS51140"/>
    </source>
</evidence>
<evidence type="ECO:0000313" key="20">
    <source>
        <dbReference type="Proteomes" id="UP000016665"/>
    </source>
</evidence>
<evidence type="ECO:0000256" key="17">
    <source>
        <dbReference type="SAM" id="Phobius"/>
    </source>
</evidence>
<comment type="subcellular location">
    <subcellularLocation>
        <location evidence="3">Endoplasmic reticulum membrane</location>
        <topology evidence="3">Peripheral membrane protein</topology>
    </subcellularLocation>
    <subcellularLocation>
        <location evidence="4">Lipid droplet</location>
    </subcellularLocation>
    <subcellularLocation>
        <location evidence="1">Membrane</location>
        <topology evidence="1">Single-pass membrane protein</topology>
    </subcellularLocation>
    <subcellularLocation>
        <location evidence="2">Mitochondrion membrane</location>
    </subcellularLocation>
</comment>
<feature type="domain" description="CUE" evidence="18">
    <location>
        <begin position="370"/>
        <end position="412"/>
    </location>
</feature>
<evidence type="ECO:0000256" key="15">
    <source>
        <dbReference type="ARBA" id="ARBA00035713"/>
    </source>
</evidence>
<evidence type="ECO:0000256" key="12">
    <source>
        <dbReference type="ARBA" id="ARBA00023136"/>
    </source>
</evidence>
<reference evidence="19" key="3">
    <citation type="submission" date="2025-09" db="UniProtKB">
        <authorList>
            <consortium name="Ensembl"/>
        </authorList>
    </citation>
    <scope>IDENTIFICATION</scope>
</reference>
<dbReference type="PANTHER" id="PTHR15486:SF96">
    <property type="entry name" value="LIPID DROPLET-REGULATING VLDL ASSEMBLY FACTOR AUP1"/>
    <property type="match status" value="1"/>
</dbReference>
<evidence type="ECO:0000256" key="5">
    <source>
        <dbReference type="ARBA" id="ARBA00007710"/>
    </source>
</evidence>
<keyword evidence="7 17" id="KW-0812">Transmembrane</keyword>
<evidence type="ECO:0000256" key="16">
    <source>
        <dbReference type="SAM" id="MobiDB-lite"/>
    </source>
</evidence>
<evidence type="ECO:0000256" key="8">
    <source>
        <dbReference type="ARBA" id="ARBA00022703"/>
    </source>
</evidence>
<dbReference type="GO" id="GO:0005789">
    <property type="term" value="C:endoplasmic reticulum membrane"/>
    <property type="evidence" value="ECO:0007669"/>
    <property type="project" value="UniProtKB-SubCell"/>
</dbReference>
<evidence type="ECO:0000256" key="9">
    <source>
        <dbReference type="ARBA" id="ARBA00022824"/>
    </source>
</evidence>
<dbReference type="SMART" id="SM00546">
    <property type="entry name" value="CUE"/>
    <property type="match status" value="1"/>
</dbReference>
<dbReference type="GO" id="GO:0043130">
    <property type="term" value="F:ubiquitin binding"/>
    <property type="evidence" value="ECO:0007669"/>
    <property type="project" value="InterPro"/>
</dbReference>
<evidence type="ECO:0000256" key="4">
    <source>
        <dbReference type="ARBA" id="ARBA00004502"/>
    </source>
</evidence>
<evidence type="ECO:0000256" key="14">
    <source>
        <dbReference type="ARBA" id="ARBA00035685"/>
    </source>
</evidence>
<dbReference type="InterPro" id="IPR048056">
    <property type="entry name" value="AUP1_CUE"/>
</dbReference>
<keyword evidence="20" id="KW-1185">Reference proteome</keyword>
<comment type="similarity">
    <text evidence="13">Belongs to the AUP1 family.</text>
</comment>
<feature type="transmembrane region" description="Helical" evidence="17">
    <location>
        <begin position="584"/>
        <end position="606"/>
    </location>
</feature>
<feature type="compositionally biased region" description="Low complexity" evidence="16">
    <location>
        <begin position="428"/>
        <end position="441"/>
    </location>
</feature>
<feature type="transmembrane region" description="Helical" evidence="17">
    <location>
        <begin position="86"/>
        <end position="108"/>
    </location>
</feature>
<dbReference type="InterPro" id="IPR010548">
    <property type="entry name" value="BNIP3"/>
</dbReference>
<reference evidence="19 20" key="1">
    <citation type="journal article" date="2012" name="Nature">
        <title>The genomic landscape of species divergence in Ficedula flycatchers.</title>
        <authorList>
            <person name="Ellegren H."/>
            <person name="Smeds L."/>
            <person name="Burri R."/>
            <person name="Olason P.I."/>
            <person name="Backstrom N."/>
            <person name="Kawakami T."/>
            <person name="Kunstner A."/>
            <person name="Makinen H."/>
            <person name="Nadachowska-Brzyska K."/>
            <person name="Qvarnstrom A."/>
            <person name="Uebbing S."/>
            <person name="Wolf J.B."/>
        </authorList>
    </citation>
    <scope>NUCLEOTIDE SEQUENCE [LARGE SCALE GENOMIC DNA]</scope>
</reference>
<evidence type="ECO:0000256" key="7">
    <source>
        <dbReference type="ARBA" id="ARBA00022692"/>
    </source>
</evidence>
<evidence type="ECO:0000256" key="13">
    <source>
        <dbReference type="ARBA" id="ARBA00035634"/>
    </source>
</evidence>
<gene>
    <name evidence="19" type="primary">AUP1</name>
</gene>
<keyword evidence="6" id="KW-0551">Lipid droplet</keyword>
<dbReference type="FunFam" id="1.10.8.10:FF:000049">
    <property type="entry name" value="ancient ubiquitous protein 1 isoform X2"/>
    <property type="match status" value="1"/>
</dbReference>